<dbReference type="Pfam" id="PF00388">
    <property type="entry name" value="PI-PLC-X"/>
    <property type="match status" value="1"/>
</dbReference>
<dbReference type="PROSITE" id="PS00018">
    <property type="entry name" value="EF_HAND_1"/>
    <property type="match status" value="1"/>
</dbReference>
<dbReference type="FunFam" id="1.10.238.10:FF:000005">
    <property type="entry name" value="Phosphoinositide phospholipase C"/>
    <property type="match status" value="1"/>
</dbReference>
<dbReference type="SUPFAM" id="SSF49562">
    <property type="entry name" value="C2 domain (Calcium/lipid-binding domain, CaLB)"/>
    <property type="match status" value="1"/>
</dbReference>
<evidence type="ECO:0000313" key="15">
    <source>
        <dbReference type="EMBL" id="PAV60748.1"/>
    </source>
</evidence>
<dbReference type="PROSITE" id="PS50003">
    <property type="entry name" value="PH_DOMAIN"/>
    <property type="match status" value="1"/>
</dbReference>
<dbReference type="PANTHER" id="PTHR10336">
    <property type="entry name" value="PHOSPHOINOSITIDE-SPECIFIC PHOSPHOLIPASE C FAMILY PROTEIN"/>
    <property type="match status" value="1"/>
</dbReference>
<evidence type="ECO:0000259" key="14">
    <source>
        <dbReference type="PROSITE" id="PS50222"/>
    </source>
</evidence>
<dbReference type="PANTHER" id="PTHR10336:SF209">
    <property type="entry name" value="PHOSPHOINOSITIDE PHOSPHOLIPASE C"/>
    <property type="match status" value="1"/>
</dbReference>
<dbReference type="EC" id="3.1.4.11" evidence="3 10"/>
<dbReference type="CDD" id="cd16202">
    <property type="entry name" value="EFh_PI-PLCdelta"/>
    <property type="match status" value="1"/>
</dbReference>
<proteinExistence type="predicted"/>
<dbReference type="InterPro" id="IPR018247">
    <property type="entry name" value="EF_Hand_1_Ca_BS"/>
</dbReference>
<comment type="cofactor">
    <cofactor evidence="1">
        <name>Ca(2+)</name>
        <dbReference type="ChEBI" id="CHEBI:29108"/>
    </cofactor>
</comment>
<feature type="compositionally biased region" description="Basic and acidic residues" evidence="11">
    <location>
        <begin position="473"/>
        <end position="494"/>
    </location>
</feature>
<dbReference type="CDD" id="cd08558">
    <property type="entry name" value="PI-PLCc_eukaryota"/>
    <property type="match status" value="1"/>
</dbReference>
<dbReference type="Gene3D" id="2.60.40.150">
    <property type="entry name" value="C2 domain"/>
    <property type="match status" value="1"/>
</dbReference>
<dbReference type="SMART" id="SM00149">
    <property type="entry name" value="PLCYc"/>
    <property type="match status" value="1"/>
</dbReference>
<dbReference type="InterPro" id="IPR001711">
    <property type="entry name" value="PLipase_C_Pinositol-sp_Y"/>
</dbReference>
<evidence type="ECO:0000259" key="13">
    <source>
        <dbReference type="PROSITE" id="PS50008"/>
    </source>
</evidence>
<dbReference type="GO" id="GO:0005886">
    <property type="term" value="C:plasma membrane"/>
    <property type="evidence" value="ECO:0007669"/>
    <property type="project" value="TreeGrafter"/>
</dbReference>
<keyword evidence="5" id="KW-0106">Calcium</keyword>
<protein>
    <recommendedName>
        <fullName evidence="3 10">Phosphoinositide phospholipase C</fullName>
        <ecNumber evidence="3 10">3.1.4.11</ecNumber>
    </recommendedName>
</protein>
<dbReference type="InterPro" id="IPR001192">
    <property type="entry name" value="PI-PLC_fam"/>
</dbReference>
<keyword evidence="8" id="KW-0807">Transducer</keyword>
<dbReference type="PRINTS" id="PR00390">
    <property type="entry name" value="PHPHLIPASEC"/>
</dbReference>
<evidence type="ECO:0000256" key="6">
    <source>
        <dbReference type="ARBA" id="ARBA00022963"/>
    </source>
</evidence>
<gene>
    <name evidence="15" type="ORF">WR25_25418</name>
</gene>
<keyword evidence="10" id="KW-0378">Hydrolase</keyword>
<dbReference type="GO" id="GO:0016042">
    <property type="term" value="P:lipid catabolic process"/>
    <property type="evidence" value="ECO:0007669"/>
    <property type="project" value="UniProtKB-KW"/>
</dbReference>
<dbReference type="InterPro" id="IPR011993">
    <property type="entry name" value="PH-like_dom_sf"/>
</dbReference>
<dbReference type="Pfam" id="PF14788">
    <property type="entry name" value="EF-hand_10"/>
    <property type="match status" value="1"/>
</dbReference>
<dbReference type="InterPro" id="IPR002048">
    <property type="entry name" value="EF_hand_dom"/>
</dbReference>
<dbReference type="PROSITE" id="PS50008">
    <property type="entry name" value="PIPLC_Y_DOMAIN"/>
    <property type="match status" value="1"/>
</dbReference>
<dbReference type="InterPro" id="IPR035892">
    <property type="entry name" value="C2_domain_sf"/>
</dbReference>
<dbReference type="Gene3D" id="2.30.29.30">
    <property type="entry name" value="Pleckstrin-homology domain (PH domain)/Phosphotyrosine-binding domain (PTB)"/>
    <property type="match status" value="1"/>
</dbReference>
<keyword evidence="7 10" id="KW-0443">Lipid metabolism</keyword>
<dbReference type="STRING" id="2018661.A0A2A2JG49"/>
<evidence type="ECO:0000256" key="5">
    <source>
        <dbReference type="ARBA" id="ARBA00022837"/>
    </source>
</evidence>
<evidence type="ECO:0000256" key="8">
    <source>
        <dbReference type="ARBA" id="ARBA00023224"/>
    </source>
</evidence>
<dbReference type="Proteomes" id="UP000218231">
    <property type="component" value="Unassembled WGS sequence"/>
</dbReference>
<dbReference type="InterPro" id="IPR011992">
    <property type="entry name" value="EF-hand-dom_pair"/>
</dbReference>
<dbReference type="PROSITE" id="PS50222">
    <property type="entry name" value="EF_HAND_2"/>
    <property type="match status" value="1"/>
</dbReference>
<keyword evidence="6 10" id="KW-0442">Lipid degradation</keyword>
<dbReference type="SUPFAM" id="SSF51695">
    <property type="entry name" value="PLC-like phosphodiesterases"/>
    <property type="match status" value="1"/>
</dbReference>
<dbReference type="PROSITE" id="PS50007">
    <property type="entry name" value="PIPLC_X_DOMAIN"/>
    <property type="match status" value="1"/>
</dbReference>
<dbReference type="GO" id="GO:0004435">
    <property type="term" value="F:phosphatidylinositol-4,5-bisphosphate phospholipase C activity"/>
    <property type="evidence" value="ECO:0007669"/>
    <property type="project" value="UniProtKB-EC"/>
</dbReference>
<feature type="domain" description="EF-hand" evidence="14">
    <location>
        <begin position="157"/>
        <end position="192"/>
    </location>
</feature>
<name>A0A2A2JG49_9BILA</name>
<organism evidence="15 16">
    <name type="scientific">Diploscapter pachys</name>
    <dbReference type="NCBI Taxonomy" id="2018661"/>
    <lineage>
        <taxon>Eukaryota</taxon>
        <taxon>Metazoa</taxon>
        <taxon>Ecdysozoa</taxon>
        <taxon>Nematoda</taxon>
        <taxon>Chromadorea</taxon>
        <taxon>Rhabditida</taxon>
        <taxon>Rhabditina</taxon>
        <taxon>Rhabditomorpha</taxon>
        <taxon>Rhabditoidea</taxon>
        <taxon>Rhabditidae</taxon>
        <taxon>Diploscapter</taxon>
    </lineage>
</organism>
<evidence type="ECO:0000256" key="3">
    <source>
        <dbReference type="ARBA" id="ARBA00012368"/>
    </source>
</evidence>
<evidence type="ECO:0000259" key="12">
    <source>
        <dbReference type="PROSITE" id="PS50003"/>
    </source>
</evidence>
<dbReference type="OrthoDB" id="269822at2759"/>
<evidence type="ECO:0000256" key="1">
    <source>
        <dbReference type="ARBA" id="ARBA00001913"/>
    </source>
</evidence>
<keyword evidence="16" id="KW-1185">Reference proteome</keyword>
<dbReference type="GO" id="GO:0005737">
    <property type="term" value="C:cytoplasm"/>
    <property type="evidence" value="ECO:0007669"/>
    <property type="project" value="UniProtKB-SubCell"/>
</dbReference>
<evidence type="ECO:0000313" key="16">
    <source>
        <dbReference type="Proteomes" id="UP000218231"/>
    </source>
</evidence>
<dbReference type="AlphaFoldDB" id="A0A2A2JG49"/>
<comment type="catalytic activity">
    <reaction evidence="9">
        <text>a 1,2-diacyl-sn-glycero-3-phospho-(1D-myo-inositol-4,5-bisphosphate) + H2O = 1D-myo-inositol 1,4,5-trisphosphate + a 1,2-diacyl-sn-glycerol + H(+)</text>
        <dbReference type="Rhea" id="RHEA:33179"/>
        <dbReference type="ChEBI" id="CHEBI:15377"/>
        <dbReference type="ChEBI" id="CHEBI:15378"/>
        <dbReference type="ChEBI" id="CHEBI:17815"/>
        <dbReference type="ChEBI" id="CHEBI:58456"/>
        <dbReference type="ChEBI" id="CHEBI:203600"/>
        <dbReference type="EC" id="3.1.4.11"/>
    </reaction>
    <physiologicalReaction direction="left-to-right" evidence="9">
        <dbReference type="Rhea" id="RHEA:33180"/>
    </physiologicalReaction>
</comment>
<sequence length="655" mass="75181">MATATVAKQQQQQSQDDQRRIEEDLAWAEKGTMLRRVKKGKITNLIKVSIDERKFFNYYSSNILCSIIPNSLKAVPVTELLEVRTGYSTDNLHNASKKYEFQESAPEYVCFSVIFSHHKFLHKSVDFAADTKETRDRWVSAMNHLLSIAKAKRIHFNENQFLVDKFKQADRNKNGTLSFDEIWHLLKKMNLQLSESYARAIFNESEDASTRDLQLNDKEFVNFFERLTDREELRLLMKQFSTEHVETWTVDDLQRFLTEIQKFPDVDRKKAESILDTFEPGQQDKGQEKLMGLMGMRRLLNSRWGNILKPDHEHIFMDMDQPLPQYFCNSSHNTYLTGSQIKGVASVEGYISALKRGARLLELDIFDGEGFPVITHKRTLIEPISLKNALESIKRCAFDVSPYPVILTIENHASLVQQRLMAEYFTDVLGDMLYKPSKDSTRMLFPSPNQLKKKFILRGKKVNLPDDDDEDSPNEKEGKRGKGDDEEKKHHGAVDGKLSSLIALPAVKLSNNVYEDAKKPTRFVKSYPKGIRQDSSNQNPMISWIGGMQAAALNFQTADEALDINNGLFRINGACGYVLKPKFLREGIDPRSLTRPKMKLGINVISAQYLPKSEPSKDIIDPYVILQIHGTPVDEYRNKTPVIKDNGKFFLFFLI</sequence>
<comment type="caution">
    <text evidence="15">The sequence shown here is derived from an EMBL/GenBank/DDBJ whole genome shotgun (WGS) entry which is preliminary data.</text>
</comment>
<keyword evidence="4" id="KW-0963">Cytoplasm</keyword>
<dbReference type="Gene3D" id="1.10.238.10">
    <property type="entry name" value="EF-hand"/>
    <property type="match status" value="2"/>
</dbReference>
<dbReference type="GO" id="GO:0005509">
    <property type="term" value="F:calcium ion binding"/>
    <property type="evidence" value="ECO:0007669"/>
    <property type="project" value="InterPro"/>
</dbReference>
<dbReference type="SMART" id="SM00148">
    <property type="entry name" value="PLCXc"/>
    <property type="match status" value="1"/>
</dbReference>
<dbReference type="InterPro" id="IPR017946">
    <property type="entry name" value="PLC-like_Pdiesterase_TIM-brl"/>
</dbReference>
<dbReference type="InterPro" id="IPR039504">
    <property type="entry name" value="PLC-delta3_EF-hand"/>
</dbReference>
<dbReference type="SUPFAM" id="SSF50729">
    <property type="entry name" value="PH domain-like"/>
    <property type="match status" value="1"/>
</dbReference>
<accession>A0A2A2JG49</accession>
<dbReference type="Pfam" id="PF00387">
    <property type="entry name" value="PI-PLC-Y"/>
    <property type="match status" value="1"/>
</dbReference>
<evidence type="ECO:0000256" key="4">
    <source>
        <dbReference type="ARBA" id="ARBA00022490"/>
    </source>
</evidence>
<dbReference type="SUPFAM" id="SSF47473">
    <property type="entry name" value="EF-hand"/>
    <property type="match status" value="1"/>
</dbReference>
<comment type="subcellular location">
    <subcellularLocation>
        <location evidence="2">Cytoplasm</location>
    </subcellularLocation>
</comment>
<feature type="domain" description="PI-PLC Y-box" evidence="13">
    <location>
        <begin position="522"/>
        <end position="585"/>
    </location>
</feature>
<reference evidence="15 16" key="1">
    <citation type="journal article" date="2017" name="Curr. Biol.">
        <title>Genome architecture and evolution of a unichromosomal asexual nematode.</title>
        <authorList>
            <person name="Fradin H."/>
            <person name="Zegar C."/>
            <person name="Gutwein M."/>
            <person name="Lucas J."/>
            <person name="Kovtun M."/>
            <person name="Corcoran D."/>
            <person name="Baugh L.R."/>
            <person name="Kiontke K."/>
            <person name="Gunsalus K."/>
            <person name="Fitch D.H."/>
            <person name="Piano F."/>
        </authorList>
    </citation>
    <scope>NUCLEOTIDE SEQUENCE [LARGE SCALE GENOMIC DNA]</scope>
    <source>
        <strain evidence="15">PF1309</strain>
    </source>
</reference>
<dbReference type="GO" id="GO:0035556">
    <property type="term" value="P:intracellular signal transduction"/>
    <property type="evidence" value="ECO:0007669"/>
    <property type="project" value="InterPro"/>
</dbReference>
<feature type="region of interest" description="Disordered" evidence="11">
    <location>
        <begin position="462"/>
        <end position="494"/>
    </location>
</feature>
<dbReference type="EMBL" id="LIAE01010453">
    <property type="protein sequence ID" value="PAV60748.1"/>
    <property type="molecule type" value="Genomic_DNA"/>
</dbReference>
<dbReference type="Gene3D" id="3.20.20.190">
    <property type="entry name" value="Phosphatidylinositol (PI) phosphodiesterase"/>
    <property type="match status" value="1"/>
</dbReference>
<feature type="domain" description="PH" evidence="12">
    <location>
        <begin position="110"/>
        <end position="147"/>
    </location>
</feature>
<dbReference type="InterPro" id="IPR000909">
    <property type="entry name" value="PLipase_C_PInositol-sp_X_dom"/>
</dbReference>
<evidence type="ECO:0000256" key="11">
    <source>
        <dbReference type="SAM" id="MobiDB-lite"/>
    </source>
</evidence>
<evidence type="ECO:0000256" key="7">
    <source>
        <dbReference type="ARBA" id="ARBA00023098"/>
    </source>
</evidence>
<dbReference type="InterPro" id="IPR001849">
    <property type="entry name" value="PH_domain"/>
</dbReference>
<evidence type="ECO:0000256" key="9">
    <source>
        <dbReference type="ARBA" id="ARBA00023674"/>
    </source>
</evidence>
<evidence type="ECO:0000256" key="2">
    <source>
        <dbReference type="ARBA" id="ARBA00004496"/>
    </source>
</evidence>
<evidence type="ECO:0000256" key="10">
    <source>
        <dbReference type="RuleBase" id="RU361133"/>
    </source>
</evidence>